<evidence type="ECO:0000313" key="3">
    <source>
        <dbReference type="Proteomes" id="UP000247476"/>
    </source>
</evidence>
<organism evidence="2 3">
    <name type="scientific">Paenibacillus flagellatus</name>
    <dbReference type="NCBI Taxonomy" id="2211139"/>
    <lineage>
        <taxon>Bacteria</taxon>
        <taxon>Bacillati</taxon>
        <taxon>Bacillota</taxon>
        <taxon>Bacilli</taxon>
        <taxon>Bacillales</taxon>
        <taxon>Paenibacillaceae</taxon>
        <taxon>Paenibacillus</taxon>
    </lineage>
</organism>
<proteinExistence type="predicted"/>
<keyword evidence="1" id="KW-0472">Membrane</keyword>
<keyword evidence="3" id="KW-1185">Reference proteome</keyword>
<reference evidence="2 3" key="1">
    <citation type="submission" date="2018-05" db="EMBL/GenBank/DDBJ databases">
        <title>Paenibacillus flagellatus sp. nov., isolated from selenium mineral soil.</title>
        <authorList>
            <person name="Dai X."/>
        </authorList>
    </citation>
    <scope>NUCLEOTIDE SEQUENCE [LARGE SCALE GENOMIC DNA]</scope>
    <source>
        <strain evidence="2 3">DXL2</strain>
    </source>
</reference>
<gene>
    <name evidence="2" type="ORF">DLM86_18310</name>
</gene>
<feature type="transmembrane region" description="Helical" evidence="1">
    <location>
        <begin position="49"/>
        <end position="73"/>
    </location>
</feature>
<dbReference type="OrthoDB" id="1747727at2"/>
<dbReference type="RefSeq" id="WP_110841502.1">
    <property type="nucleotide sequence ID" value="NZ_QJVJ01000008.1"/>
</dbReference>
<protein>
    <submittedName>
        <fullName evidence="2">Uncharacterized protein</fullName>
    </submittedName>
</protein>
<sequence length="306" mass="33897">MLELEGTKWIVWVGAGALAVSLLALVGLYRCRREDEPLLGPKLLGCLALGAFSIAAGDFRFPLGFAAFALLFFRLKRIRRAKLGAAVLGLCLLMLYGISPSIENRLFERDRSIAMTDTRMGRFDFESHWGDVTAAFAVSGDARLEKFEMSYEANGKLLTLAHEWLDRRPEGGFVYYRARLDPDDAEVVVSRSRLDGPWMQYDRSVPMSRFARMLHEADWSRLRPAGGPAPYYYYSLKADGSSVNYAIKDASKFAVSGDKLQPIDNASLPVQGYWILACGALTAQGPSSVGCDAWADFLFDSSFGNP</sequence>
<accession>A0A2V5K5J0</accession>
<keyword evidence="1" id="KW-1133">Transmembrane helix</keyword>
<dbReference type="AlphaFoldDB" id="A0A2V5K5J0"/>
<dbReference type="EMBL" id="QJVJ01000008">
    <property type="protein sequence ID" value="PYI52953.1"/>
    <property type="molecule type" value="Genomic_DNA"/>
</dbReference>
<feature type="transmembrane region" description="Helical" evidence="1">
    <location>
        <begin position="9"/>
        <end position="29"/>
    </location>
</feature>
<dbReference type="Proteomes" id="UP000247476">
    <property type="component" value="Unassembled WGS sequence"/>
</dbReference>
<feature type="transmembrane region" description="Helical" evidence="1">
    <location>
        <begin position="85"/>
        <end position="102"/>
    </location>
</feature>
<evidence type="ECO:0000313" key="2">
    <source>
        <dbReference type="EMBL" id="PYI52953.1"/>
    </source>
</evidence>
<name>A0A2V5K5J0_9BACL</name>
<keyword evidence="1" id="KW-0812">Transmembrane</keyword>
<comment type="caution">
    <text evidence="2">The sequence shown here is derived from an EMBL/GenBank/DDBJ whole genome shotgun (WGS) entry which is preliminary data.</text>
</comment>
<evidence type="ECO:0000256" key="1">
    <source>
        <dbReference type="SAM" id="Phobius"/>
    </source>
</evidence>